<protein>
    <submittedName>
        <fullName evidence="2">Uncharacterized protein</fullName>
    </submittedName>
</protein>
<accession>A0AAV4Y848</accession>
<dbReference type="Proteomes" id="UP001054945">
    <property type="component" value="Unassembled WGS sequence"/>
</dbReference>
<keyword evidence="3" id="KW-1185">Reference proteome</keyword>
<feature type="region of interest" description="Disordered" evidence="1">
    <location>
        <begin position="1"/>
        <end position="29"/>
    </location>
</feature>
<comment type="caution">
    <text evidence="2">The sequence shown here is derived from an EMBL/GenBank/DDBJ whole genome shotgun (WGS) entry which is preliminary data.</text>
</comment>
<name>A0AAV4Y848_CAEEX</name>
<evidence type="ECO:0000313" key="3">
    <source>
        <dbReference type="Proteomes" id="UP001054945"/>
    </source>
</evidence>
<dbReference type="AlphaFoldDB" id="A0AAV4Y848"/>
<organism evidence="2 3">
    <name type="scientific">Caerostris extrusa</name>
    <name type="common">Bark spider</name>
    <name type="synonym">Caerostris bankana</name>
    <dbReference type="NCBI Taxonomy" id="172846"/>
    <lineage>
        <taxon>Eukaryota</taxon>
        <taxon>Metazoa</taxon>
        <taxon>Ecdysozoa</taxon>
        <taxon>Arthropoda</taxon>
        <taxon>Chelicerata</taxon>
        <taxon>Arachnida</taxon>
        <taxon>Araneae</taxon>
        <taxon>Araneomorphae</taxon>
        <taxon>Entelegynae</taxon>
        <taxon>Araneoidea</taxon>
        <taxon>Araneidae</taxon>
        <taxon>Caerostris</taxon>
    </lineage>
</organism>
<evidence type="ECO:0000313" key="2">
    <source>
        <dbReference type="EMBL" id="GIZ03203.1"/>
    </source>
</evidence>
<dbReference type="EMBL" id="BPLR01001569">
    <property type="protein sequence ID" value="GIZ03203.1"/>
    <property type="molecule type" value="Genomic_DNA"/>
</dbReference>
<reference evidence="2 3" key="1">
    <citation type="submission" date="2021-06" db="EMBL/GenBank/DDBJ databases">
        <title>Caerostris extrusa draft genome.</title>
        <authorList>
            <person name="Kono N."/>
            <person name="Arakawa K."/>
        </authorList>
    </citation>
    <scope>NUCLEOTIDE SEQUENCE [LARGE SCALE GENOMIC DNA]</scope>
</reference>
<evidence type="ECO:0000256" key="1">
    <source>
        <dbReference type="SAM" id="MobiDB-lite"/>
    </source>
</evidence>
<proteinExistence type="predicted"/>
<gene>
    <name evidence="2" type="ORF">CEXT_442011</name>
</gene>
<sequence length="133" mass="14591">MSKPNQLGYIPKKADEVHRHSGNPKGSRPESAIPFFAHCQNQIIVLIHKCWYAHGFYLTLQQRTDSKQRVVGRPVDFVGGRFSHEEVDRSGAAAGVKMSSGTADAMFEKVSGQKAAGEGDLTFGIKKKLCSQT</sequence>